<dbReference type="GO" id="GO:0003887">
    <property type="term" value="F:DNA-directed DNA polymerase activity"/>
    <property type="evidence" value="ECO:0007669"/>
    <property type="project" value="UniProtKB-UniRule"/>
</dbReference>
<evidence type="ECO:0000256" key="3">
    <source>
        <dbReference type="ARBA" id="ARBA00011245"/>
    </source>
</evidence>
<keyword evidence="11 16" id="KW-0460">Magnesium</keyword>
<sequence length="399" mass="44411">MLQRTILHVDMDAFFAAIEQHDRPELKGLPVVVGSPRDRRGVVSTCSYEARKYGIHSAMPSRTAAQRCPQAVFLPVRMARYQEVSRQIMQVFENFTPYVQPLSCDEAFLDVTGAIRLFGDGPTIAKKIKAAILEQTGLTCSIGVAPNPFLAKIASDMNKPDGLTVVPFSEKLIPAFLAPLPIKRMWGAGGKTQAILKSHNIHTIGDLQKTDPQQLAKWIGENAASSFRRRAFGIDERPIETDTEEKSISNEITFPEDTANADQIEQCLLDLADKVGRRLRKAGYYAATAQIKVRWKDFSTITRQRRLDPVCCDDITLRETAMELLKKEGLHSPVRLIGFGVSGLRETADSPQLDLFQSPEKQTSKKREALSRAVDAVRSKFGTNSLRRGSSIESRKLDP</sequence>
<comment type="similarity">
    <text evidence="2 16">Belongs to the DNA polymerase type-Y family.</text>
</comment>
<dbReference type="PANTHER" id="PTHR11076:SF33">
    <property type="entry name" value="DNA POLYMERASE KAPPA"/>
    <property type="match status" value="1"/>
</dbReference>
<reference evidence="18 19" key="1">
    <citation type="submission" date="2020-01" db="EMBL/GenBank/DDBJ databases">
        <title>Ponticoccus aerotolerans gen. nov., sp. nov., an anaerobic bacterium and proposal of Ponticoccusceae fam. nov., Ponticoccusles ord. nov. and Ponticoccuse classis nov. in the phylum Kiritimatiellaeota.</title>
        <authorList>
            <person name="Zhou L.Y."/>
            <person name="Du Z.J."/>
        </authorList>
    </citation>
    <scope>NUCLEOTIDE SEQUENCE [LARGE SCALE GENOMIC DNA]</scope>
    <source>
        <strain evidence="18 19">S-5007</strain>
    </source>
</reference>
<keyword evidence="19" id="KW-1185">Reference proteome</keyword>
<dbReference type="PANTHER" id="PTHR11076">
    <property type="entry name" value="DNA REPAIR POLYMERASE UMUC / TRANSFERASE FAMILY MEMBER"/>
    <property type="match status" value="1"/>
</dbReference>
<dbReference type="InterPro" id="IPR050116">
    <property type="entry name" value="DNA_polymerase-Y"/>
</dbReference>
<keyword evidence="12 16" id="KW-0239">DNA-directed DNA polymerase</keyword>
<dbReference type="EC" id="2.7.7.7" evidence="16"/>
<dbReference type="GO" id="GO:0006281">
    <property type="term" value="P:DNA repair"/>
    <property type="evidence" value="ECO:0007669"/>
    <property type="project" value="UniProtKB-UniRule"/>
</dbReference>
<dbReference type="InterPro" id="IPR024728">
    <property type="entry name" value="PolY_HhH_motif"/>
</dbReference>
<gene>
    <name evidence="16 18" type="primary">dinB</name>
    <name evidence="18" type="ORF">GT409_00035</name>
</gene>
<evidence type="ECO:0000256" key="14">
    <source>
        <dbReference type="ARBA" id="ARBA00023204"/>
    </source>
</evidence>
<keyword evidence="13 16" id="KW-0238">DNA-binding</keyword>
<evidence type="ECO:0000256" key="15">
    <source>
        <dbReference type="ARBA" id="ARBA00049244"/>
    </source>
</evidence>
<comment type="catalytic activity">
    <reaction evidence="15 16">
        <text>DNA(n) + a 2'-deoxyribonucleoside 5'-triphosphate = DNA(n+1) + diphosphate</text>
        <dbReference type="Rhea" id="RHEA:22508"/>
        <dbReference type="Rhea" id="RHEA-COMP:17339"/>
        <dbReference type="Rhea" id="RHEA-COMP:17340"/>
        <dbReference type="ChEBI" id="CHEBI:33019"/>
        <dbReference type="ChEBI" id="CHEBI:61560"/>
        <dbReference type="ChEBI" id="CHEBI:173112"/>
        <dbReference type="EC" id="2.7.7.7"/>
    </reaction>
</comment>
<dbReference type="InterPro" id="IPR043128">
    <property type="entry name" value="Rev_trsase/Diguanyl_cyclase"/>
</dbReference>
<dbReference type="CDD" id="cd03586">
    <property type="entry name" value="PolY_Pol_IV_kappa"/>
    <property type="match status" value="1"/>
</dbReference>
<evidence type="ECO:0000256" key="11">
    <source>
        <dbReference type="ARBA" id="ARBA00022842"/>
    </source>
</evidence>
<protein>
    <recommendedName>
        <fullName evidence="16">DNA polymerase IV</fullName>
        <shortName evidence="16">Pol IV</shortName>
        <ecNumber evidence="16">2.7.7.7</ecNumber>
    </recommendedName>
</protein>
<keyword evidence="9 16" id="KW-0479">Metal-binding</keyword>
<dbReference type="AlphaFoldDB" id="A0A6P1M021"/>
<dbReference type="Gene3D" id="3.40.1170.60">
    <property type="match status" value="1"/>
</dbReference>
<dbReference type="Pfam" id="PF11798">
    <property type="entry name" value="IMS_HHH"/>
    <property type="match status" value="1"/>
</dbReference>
<comment type="cofactor">
    <cofactor evidence="16">
        <name>Mg(2+)</name>
        <dbReference type="ChEBI" id="CHEBI:18420"/>
    </cofactor>
    <text evidence="16">Binds 2 magnesium ions per subunit.</text>
</comment>
<keyword evidence="8 16" id="KW-0235">DNA replication</keyword>
<evidence type="ECO:0000256" key="12">
    <source>
        <dbReference type="ARBA" id="ARBA00022932"/>
    </source>
</evidence>
<evidence type="ECO:0000256" key="4">
    <source>
        <dbReference type="ARBA" id="ARBA00022457"/>
    </source>
</evidence>
<dbReference type="SUPFAM" id="SSF56672">
    <property type="entry name" value="DNA/RNA polymerases"/>
    <property type="match status" value="1"/>
</dbReference>
<keyword evidence="6 16" id="KW-0808">Transferase</keyword>
<evidence type="ECO:0000256" key="2">
    <source>
        <dbReference type="ARBA" id="ARBA00010945"/>
    </source>
</evidence>
<evidence type="ECO:0000256" key="8">
    <source>
        <dbReference type="ARBA" id="ARBA00022705"/>
    </source>
</evidence>
<evidence type="ECO:0000313" key="18">
    <source>
        <dbReference type="EMBL" id="QHI67900.1"/>
    </source>
</evidence>
<keyword evidence="5 16" id="KW-0963">Cytoplasm</keyword>
<dbReference type="RefSeq" id="WP_160625934.1">
    <property type="nucleotide sequence ID" value="NZ_CP047593.1"/>
</dbReference>
<evidence type="ECO:0000256" key="16">
    <source>
        <dbReference type="HAMAP-Rule" id="MF_01113"/>
    </source>
</evidence>
<dbReference type="FunFam" id="3.30.1490.100:FF:000004">
    <property type="entry name" value="DNA polymerase IV"/>
    <property type="match status" value="1"/>
</dbReference>
<dbReference type="HAMAP" id="MF_01113">
    <property type="entry name" value="DNApol_IV"/>
    <property type="match status" value="1"/>
</dbReference>
<dbReference type="GO" id="GO:0009432">
    <property type="term" value="P:SOS response"/>
    <property type="evidence" value="ECO:0007669"/>
    <property type="project" value="TreeGrafter"/>
</dbReference>
<dbReference type="Gene3D" id="1.10.150.20">
    <property type="entry name" value="5' to 3' exonuclease, C-terminal subdomain"/>
    <property type="match status" value="1"/>
</dbReference>
<dbReference type="KEGG" id="taer:GT409_00035"/>
<dbReference type="GO" id="GO:0006261">
    <property type="term" value="P:DNA-templated DNA replication"/>
    <property type="evidence" value="ECO:0007669"/>
    <property type="project" value="UniProtKB-UniRule"/>
</dbReference>
<evidence type="ECO:0000313" key="19">
    <source>
        <dbReference type="Proteomes" id="UP000464954"/>
    </source>
</evidence>
<keyword evidence="10 16" id="KW-0227">DNA damage</keyword>
<evidence type="ECO:0000256" key="9">
    <source>
        <dbReference type="ARBA" id="ARBA00022723"/>
    </source>
</evidence>
<dbReference type="PROSITE" id="PS50173">
    <property type="entry name" value="UMUC"/>
    <property type="match status" value="1"/>
</dbReference>
<comment type="function">
    <text evidence="16">Poorly processive, error-prone DNA polymerase involved in untargeted mutagenesis. Copies undamaged DNA at stalled replication forks, which arise in vivo from mismatched or misaligned primer ends. These misaligned primers can be extended by PolIV. Exhibits no 3'-5' exonuclease (proofreading) activity. May be involved in translesional synthesis, in conjunction with the beta clamp from PolIII.</text>
</comment>
<proteinExistence type="inferred from homology"/>
<dbReference type="InterPro" id="IPR036775">
    <property type="entry name" value="DNA_pol_Y-fam_lit_finger_sf"/>
</dbReference>
<dbReference type="GO" id="GO:0042276">
    <property type="term" value="P:error-prone translesion synthesis"/>
    <property type="evidence" value="ECO:0007669"/>
    <property type="project" value="TreeGrafter"/>
</dbReference>
<dbReference type="Gene3D" id="3.30.1490.100">
    <property type="entry name" value="DNA polymerase, Y-family, little finger domain"/>
    <property type="match status" value="1"/>
</dbReference>
<dbReference type="GO" id="GO:0000287">
    <property type="term" value="F:magnesium ion binding"/>
    <property type="evidence" value="ECO:0007669"/>
    <property type="project" value="UniProtKB-UniRule"/>
</dbReference>
<feature type="binding site" evidence="16">
    <location>
        <position position="10"/>
    </location>
    <ligand>
        <name>Mg(2+)</name>
        <dbReference type="ChEBI" id="CHEBI:18420"/>
    </ligand>
</feature>
<comment type="subunit">
    <text evidence="3 16">Monomer.</text>
</comment>
<dbReference type="SUPFAM" id="SSF100879">
    <property type="entry name" value="Lesion bypass DNA polymerase (Y-family), little finger domain"/>
    <property type="match status" value="1"/>
</dbReference>
<dbReference type="GO" id="GO:0003684">
    <property type="term" value="F:damaged DNA binding"/>
    <property type="evidence" value="ECO:0007669"/>
    <property type="project" value="InterPro"/>
</dbReference>
<dbReference type="Pfam" id="PF11799">
    <property type="entry name" value="IMS_C"/>
    <property type="match status" value="1"/>
</dbReference>
<evidence type="ECO:0000256" key="6">
    <source>
        <dbReference type="ARBA" id="ARBA00022679"/>
    </source>
</evidence>
<evidence type="ECO:0000256" key="5">
    <source>
        <dbReference type="ARBA" id="ARBA00022490"/>
    </source>
</evidence>
<dbReference type="FunFam" id="3.40.1170.60:FF:000001">
    <property type="entry name" value="DNA polymerase IV"/>
    <property type="match status" value="1"/>
</dbReference>
<dbReference type="InterPro" id="IPR043502">
    <property type="entry name" value="DNA/RNA_pol_sf"/>
</dbReference>
<evidence type="ECO:0000259" key="17">
    <source>
        <dbReference type="PROSITE" id="PS50173"/>
    </source>
</evidence>
<dbReference type="EMBL" id="CP047593">
    <property type="protein sequence ID" value="QHI67900.1"/>
    <property type="molecule type" value="Genomic_DNA"/>
</dbReference>
<feature type="site" description="Substrate discrimination" evidence="16">
    <location>
        <position position="15"/>
    </location>
</feature>
<feature type="active site" evidence="16">
    <location>
        <position position="106"/>
    </location>
</feature>
<organism evidence="18 19">
    <name type="scientific">Tichowtungia aerotolerans</name>
    <dbReference type="NCBI Taxonomy" id="2697043"/>
    <lineage>
        <taxon>Bacteria</taxon>
        <taxon>Pseudomonadati</taxon>
        <taxon>Kiritimatiellota</taxon>
        <taxon>Tichowtungiia</taxon>
        <taxon>Tichowtungiales</taxon>
        <taxon>Tichowtungiaceae</taxon>
        <taxon>Tichowtungia</taxon>
    </lineage>
</organism>
<dbReference type="InterPro" id="IPR022880">
    <property type="entry name" value="DNApol_IV"/>
</dbReference>
<dbReference type="InterPro" id="IPR001126">
    <property type="entry name" value="UmuC"/>
</dbReference>
<evidence type="ECO:0000256" key="1">
    <source>
        <dbReference type="ARBA" id="ARBA00004496"/>
    </source>
</evidence>
<feature type="binding site" evidence="16">
    <location>
        <position position="105"/>
    </location>
    <ligand>
        <name>Mg(2+)</name>
        <dbReference type="ChEBI" id="CHEBI:18420"/>
    </ligand>
</feature>
<name>A0A6P1M021_9BACT</name>
<evidence type="ECO:0000256" key="13">
    <source>
        <dbReference type="ARBA" id="ARBA00023125"/>
    </source>
</evidence>
<keyword evidence="7 16" id="KW-0548">Nucleotidyltransferase</keyword>
<evidence type="ECO:0000256" key="7">
    <source>
        <dbReference type="ARBA" id="ARBA00022695"/>
    </source>
</evidence>
<comment type="subcellular location">
    <subcellularLocation>
        <location evidence="1 16">Cytoplasm</location>
    </subcellularLocation>
</comment>
<dbReference type="Proteomes" id="UP000464954">
    <property type="component" value="Chromosome"/>
</dbReference>
<keyword evidence="4 16" id="KW-0515">Mutator protein</keyword>
<evidence type="ECO:0000256" key="10">
    <source>
        <dbReference type="ARBA" id="ARBA00022763"/>
    </source>
</evidence>
<accession>A0A6P1M021</accession>
<keyword evidence="14 16" id="KW-0234">DNA repair</keyword>
<dbReference type="InterPro" id="IPR017961">
    <property type="entry name" value="DNA_pol_Y-fam_little_finger"/>
</dbReference>
<dbReference type="Pfam" id="PF00817">
    <property type="entry name" value="IMS"/>
    <property type="match status" value="1"/>
</dbReference>
<dbReference type="GO" id="GO:0005829">
    <property type="term" value="C:cytosol"/>
    <property type="evidence" value="ECO:0007669"/>
    <property type="project" value="TreeGrafter"/>
</dbReference>
<feature type="domain" description="UmuC" evidence="17">
    <location>
        <begin position="6"/>
        <end position="189"/>
    </location>
</feature>
<dbReference type="Gene3D" id="3.30.70.270">
    <property type="match status" value="1"/>
</dbReference>
<dbReference type="NCBIfam" id="NF002677">
    <property type="entry name" value="PRK02406.1"/>
    <property type="match status" value="1"/>
</dbReference>